<dbReference type="Proteomes" id="UP000824410">
    <property type="component" value="Unassembled WGS sequence"/>
</dbReference>
<dbReference type="EMBL" id="SHDO01000024">
    <property type="protein sequence ID" value="MBX6982199.1"/>
    <property type="molecule type" value="Genomic_DNA"/>
</dbReference>
<gene>
    <name evidence="1" type="ORF">EX242_18305</name>
</gene>
<reference evidence="1" key="1">
    <citation type="submission" date="2019-02" db="EMBL/GenBank/DDBJ databases">
        <title>Genomic characterization of isolates from hospital effluents in KZN, South Africa.</title>
        <authorList>
            <person name="Ntshobeni N."/>
            <person name="Allam M."/>
            <person name="Ismail A."/>
            <person name="Amoako D."/>
            <person name="Essack S."/>
            <person name="Chenia H."/>
        </authorList>
    </citation>
    <scope>NUCLEOTIDE SEQUENCE</scope>
    <source>
        <strain evidence="1">AFE97_S1</strain>
    </source>
</reference>
<evidence type="ECO:0000313" key="2">
    <source>
        <dbReference type="Proteomes" id="UP000824410"/>
    </source>
</evidence>
<sequence>MNNEILELAKKTKESIKSLKYNHYFEDVPINQEQLLLICEYIEQNNNLHPVAFITQEAANRMNDGIVSNVYVSKDKSPAFNTPIFIQK</sequence>
<protein>
    <submittedName>
        <fullName evidence="1">Uncharacterized protein</fullName>
    </submittedName>
</protein>
<dbReference type="AlphaFoldDB" id="A0AAP2K0M6"/>
<accession>A0AAP2K0M6</accession>
<organism evidence="1 2">
    <name type="scientific">Providencia rettgeri</name>
    <dbReference type="NCBI Taxonomy" id="587"/>
    <lineage>
        <taxon>Bacteria</taxon>
        <taxon>Pseudomonadati</taxon>
        <taxon>Pseudomonadota</taxon>
        <taxon>Gammaproteobacteria</taxon>
        <taxon>Enterobacterales</taxon>
        <taxon>Morganellaceae</taxon>
        <taxon>Providencia</taxon>
    </lineage>
</organism>
<proteinExistence type="predicted"/>
<comment type="caution">
    <text evidence="1">The sequence shown here is derived from an EMBL/GenBank/DDBJ whole genome shotgun (WGS) entry which is preliminary data.</text>
</comment>
<evidence type="ECO:0000313" key="1">
    <source>
        <dbReference type="EMBL" id="MBX6982199.1"/>
    </source>
</evidence>
<name>A0AAP2K0M6_PRORE</name>
<dbReference type="RefSeq" id="WP_131679853.1">
    <property type="nucleotide sequence ID" value="NZ_SHCZ01000068.1"/>
</dbReference>